<dbReference type="Pfam" id="PF00563">
    <property type="entry name" value="EAL"/>
    <property type="match status" value="1"/>
</dbReference>
<feature type="transmembrane region" description="Helical" evidence="1">
    <location>
        <begin position="159"/>
        <end position="182"/>
    </location>
</feature>
<evidence type="ECO:0000313" key="4">
    <source>
        <dbReference type="EMBL" id="SMB97065.1"/>
    </source>
</evidence>
<dbReference type="InterPro" id="IPR043128">
    <property type="entry name" value="Rev_trsase/Diguanyl_cyclase"/>
</dbReference>
<dbReference type="NCBIfam" id="TIGR00254">
    <property type="entry name" value="GGDEF"/>
    <property type="match status" value="1"/>
</dbReference>
<keyword evidence="1" id="KW-0812">Transmembrane</keyword>
<dbReference type="PANTHER" id="PTHR44757">
    <property type="entry name" value="DIGUANYLATE CYCLASE DGCP"/>
    <property type="match status" value="1"/>
</dbReference>
<dbReference type="InterPro" id="IPR052155">
    <property type="entry name" value="Biofilm_reg_signaling"/>
</dbReference>
<dbReference type="Gene3D" id="3.20.20.450">
    <property type="entry name" value="EAL domain"/>
    <property type="match status" value="1"/>
</dbReference>
<gene>
    <name evidence="4" type="ORF">SAMN00790413_06322</name>
</gene>
<protein>
    <submittedName>
        <fullName evidence="4">Diguanylate cyclase (GGDEF) domain-containing protein</fullName>
    </submittedName>
</protein>
<feature type="transmembrane region" description="Helical" evidence="1">
    <location>
        <begin position="81"/>
        <end position="100"/>
    </location>
</feature>
<accession>A0A1W1VUL8</accession>
<evidence type="ECO:0000313" key="5">
    <source>
        <dbReference type="Proteomes" id="UP000192582"/>
    </source>
</evidence>
<dbReference type="InterPro" id="IPR001633">
    <property type="entry name" value="EAL_dom"/>
</dbReference>
<dbReference type="SMART" id="SM00052">
    <property type="entry name" value="EAL"/>
    <property type="match status" value="1"/>
</dbReference>
<dbReference type="PANTHER" id="PTHR44757:SF2">
    <property type="entry name" value="BIOFILM ARCHITECTURE MAINTENANCE PROTEIN MBAA"/>
    <property type="match status" value="1"/>
</dbReference>
<sequence>MRLREVDSGHLQWARIGEDRLPDWLLAAVLLSTAAVQAAVVLDPRFHWNSALVLPEVSGFVLRVVATTWLLLTAGRPRSSWTWVSVIVADGLLLTWSFALIQVTQIGILLLLVAHLPFIGAILRGRQRGSAVAALLLPSGAILVQRASAASLWNLSDLLIFWVVALIVSISTVRATGALAAAEARMRELAARREHESLHDALTGLPNRRLYADRLAKAVPHAQRLGTDVAVLLIDLDRFGLINDSLGHKAGDDLLRAVGQRMLSALRQEDTLARWGGDEFVIIAQDVHGPADALTLAARLQETVRSPIDIGGQSLFVTLSIGIAFARGRCQDLDAVLREADTAMYRAKSHGHSTLEIFDEAMGEMAFRRMHLETQLRKDLSDHAPAFWVAYQPIVDPLTARIVGVEALARWHSHGQSVSPDEFIRIAEESDLIHDLGLRVLRTSLAATTVWSPLQPDLSLAVNVSPVQLRRADFCERVREALREQGLSPHLLCLEITEGALLESSSVSIRNLTELHQAGVRLAVDDFGSGYSSLSQLRRFAVHRLKADKSFAEDIPLLRAVADLGVALRCEVLAEGIETAEQRDTLVQLGYRLAQGYFWHKPRPASEIEHLLVRQAAQNTT</sequence>
<dbReference type="Pfam" id="PF00990">
    <property type="entry name" value="GGDEF"/>
    <property type="match status" value="1"/>
</dbReference>
<keyword evidence="5" id="KW-1185">Reference proteome</keyword>
<feature type="domain" description="EAL" evidence="2">
    <location>
        <begin position="369"/>
        <end position="616"/>
    </location>
</feature>
<feature type="domain" description="GGDEF" evidence="3">
    <location>
        <begin position="227"/>
        <end position="360"/>
    </location>
</feature>
<evidence type="ECO:0000259" key="2">
    <source>
        <dbReference type="PROSITE" id="PS50883"/>
    </source>
</evidence>
<dbReference type="AlphaFoldDB" id="A0A1W1VUL8"/>
<dbReference type="Gene3D" id="3.30.70.270">
    <property type="match status" value="1"/>
</dbReference>
<dbReference type="SMART" id="SM00267">
    <property type="entry name" value="GGDEF"/>
    <property type="match status" value="1"/>
</dbReference>
<dbReference type="CDD" id="cd01948">
    <property type="entry name" value="EAL"/>
    <property type="match status" value="1"/>
</dbReference>
<dbReference type="OrthoDB" id="366324at2"/>
<proteinExistence type="predicted"/>
<dbReference type="InterPro" id="IPR035919">
    <property type="entry name" value="EAL_sf"/>
</dbReference>
<dbReference type="InterPro" id="IPR000160">
    <property type="entry name" value="GGDEF_dom"/>
</dbReference>
<feature type="transmembrane region" description="Helical" evidence="1">
    <location>
        <begin position="52"/>
        <end position="74"/>
    </location>
</feature>
<dbReference type="EMBL" id="FWWU01000010">
    <property type="protein sequence ID" value="SMB97065.1"/>
    <property type="molecule type" value="Genomic_DNA"/>
</dbReference>
<keyword evidence="1" id="KW-1133">Transmembrane helix</keyword>
<dbReference type="RefSeq" id="WP_084051162.1">
    <property type="nucleotide sequence ID" value="NZ_FWWU01000010.1"/>
</dbReference>
<dbReference type="SUPFAM" id="SSF141868">
    <property type="entry name" value="EAL domain-like"/>
    <property type="match status" value="1"/>
</dbReference>
<dbReference type="CDD" id="cd01949">
    <property type="entry name" value="GGDEF"/>
    <property type="match status" value="1"/>
</dbReference>
<keyword evidence="1" id="KW-0472">Membrane</keyword>
<dbReference type="PROSITE" id="PS50887">
    <property type="entry name" value="GGDEF"/>
    <property type="match status" value="1"/>
</dbReference>
<dbReference type="SUPFAM" id="SSF55073">
    <property type="entry name" value="Nucleotide cyclase"/>
    <property type="match status" value="1"/>
</dbReference>
<feature type="transmembrane region" description="Helical" evidence="1">
    <location>
        <begin position="21"/>
        <end position="40"/>
    </location>
</feature>
<dbReference type="PROSITE" id="PS50883">
    <property type="entry name" value="EAL"/>
    <property type="match status" value="1"/>
</dbReference>
<dbReference type="FunFam" id="3.30.70.270:FF:000001">
    <property type="entry name" value="Diguanylate cyclase domain protein"/>
    <property type="match status" value="1"/>
</dbReference>
<evidence type="ECO:0000259" key="3">
    <source>
        <dbReference type="PROSITE" id="PS50887"/>
    </source>
</evidence>
<dbReference type="STRING" id="695939.SAMN00790413_06322"/>
<feature type="transmembrane region" description="Helical" evidence="1">
    <location>
        <begin position="106"/>
        <end position="123"/>
    </location>
</feature>
<dbReference type="InterPro" id="IPR029787">
    <property type="entry name" value="Nucleotide_cyclase"/>
</dbReference>
<dbReference type="Proteomes" id="UP000192582">
    <property type="component" value="Unassembled WGS sequence"/>
</dbReference>
<name>A0A1W1VUL8_9DEIO</name>
<evidence type="ECO:0000256" key="1">
    <source>
        <dbReference type="SAM" id="Phobius"/>
    </source>
</evidence>
<reference evidence="4 5" key="1">
    <citation type="submission" date="2017-04" db="EMBL/GenBank/DDBJ databases">
        <authorList>
            <person name="Afonso C.L."/>
            <person name="Miller P.J."/>
            <person name="Scott M.A."/>
            <person name="Spackman E."/>
            <person name="Goraichik I."/>
            <person name="Dimitrov K.M."/>
            <person name="Suarez D.L."/>
            <person name="Swayne D.E."/>
        </authorList>
    </citation>
    <scope>NUCLEOTIDE SEQUENCE [LARGE SCALE GENOMIC DNA]</scope>
    <source>
        <strain evidence="4 5">KR-140</strain>
    </source>
</reference>
<organism evidence="4 5">
    <name type="scientific">Deinococcus hopiensis KR-140</name>
    <dbReference type="NCBI Taxonomy" id="695939"/>
    <lineage>
        <taxon>Bacteria</taxon>
        <taxon>Thermotogati</taxon>
        <taxon>Deinococcota</taxon>
        <taxon>Deinococci</taxon>
        <taxon>Deinococcales</taxon>
        <taxon>Deinococcaceae</taxon>
        <taxon>Deinococcus</taxon>
    </lineage>
</organism>